<dbReference type="VEuPathDB" id="FungiDB:PV09_03767"/>
<gene>
    <name evidence="3" type="ORF">PV09_03767</name>
</gene>
<protein>
    <recommendedName>
        <fullName evidence="5">GPI anchored protein</fullName>
    </recommendedName>
</protein>
<keyword evidence="2" id="KW-0732">Signal</keyword>
<evidence type="ECO:0000256" key="1">
    <source>
        <dbReference type="SAM" id="MobiDB-lite"/>
    </source>
</evidence>
<dbReference type="GeneID" id="27311740"/>
<dbReference type="STRING" id="253628.A0A0D2B1K9"/>
<proteinExistence type="predicted"/>
<feature type="chain" id="PRO_5002238839" description="GPI anchored protein" evidence="2">
    <location>
        <begin position="28"/>
        <end position="481"/>
    </location>
</feature>
<dbReference type="Proteomes" id="UP000053259">
    <property type="component" value="Unassembled WGS sequence"/>
</dbReference>
<dbReference type="InParanoid" id="A0A0D2B1K9"/>
<evidence type="ECO:0000313" key="4">
    <source>
        <dbReference type="Proteomes" id="UP000053259"/>
    </source>
</evidence>
<dbReference type="HOGENOM" id="CLU_044725_0_0_1"/>
<dbReference type="AlphaFoldDB" id="A0A0D2B1K9"/>
<dbReference type="PANTHER" id="PTHR39599:SF1">
    <property type="entry name" value="GPI-ANCHORED PROTEIN (EUROFUNG)"/>
    <property type="match status" value="1"/>
</dbReference>
<dbReference type="RefSeq" id="XP_016215098.1">
    <property type="nucleotide sequence ID" value="XM_016357009.1"/>
</dbReference>
<name>A0A0D2B1K9_9PEZI</name>
<keyword evidence="4" id="KW-1185">Reference proteome</keyword>
<dbReference type="OrthoDB" id="2426396at2759"/>
<evidence type="ECO:0008006" key="5">
    <source>
        <dbReference type="Google" id="ProtNLM"/>
    </source>
</evidence>
<organism evidence="3 4">
    <name type="scientific">Verruconis gallopava</name>
    <dbReference type="NCBI Taxonomy" id="253628"/>
    <lineage>
        <taxon>Eukaryota</taxon>
        <taxon>Fungi</taxon>
        <taxon>Dikarya</taxon>
        <taxon>Ascomycota</taxon>
        <taxon>Pezizomycotina</taxon>
        <taxon>Dothideomycetes</taxon>
        <taxon>Pleosporomycetidae</taxon>
        <taxon>Venturiales</taxon>
        <taxon>Sympoventuriaceae</taxon>
        <taxon>Verruconis</taxon>
    </lineage>
</organism>
<feature type="region of interest" description="Disordered" evidence="1">
    <location>
        <begin position="299"/>
        <end position="318"/>
    </location>
</feature>
<feature type="signal peptide" evidence="2">
    <location>
        <begin position="1"/>
        <end position="27"/>
    </location>
</feature>
<evidence type="ECO:0000256" key="2">
    <source>
        <dbReference type="SAM" id="SignalP"/>
    </source>
</evidence>
<sequence length="481" mass="49612">MKGFVRMLSLPPALLALVALSTSTAYSEPQWPYEVPAHIKVYPEDEHLAKRGLSAMEMLATRTPIGVHKMTDDEEEMFFLDYWQFEEDENMQCPNARRSLPAEFANETLDRGLLPPLLAHSNSPSQRRLQDRIPIFARSNIFARDYACPSGTYSCVSIDRPYSCCLTGEVCVSVQDTGLGDVGCCPQGETCNGKVAACNTAAGYKSCPGYSGGGCCIPGFDCSGIGCAINGTETVTTTAPTVTVTGCPASYTSCPASLGGGCCKSGISCGSGGSCLTSSSTSVSVYTTITTYPTSATVAGAPARPTGSSDSGEATTPSTTTVGTEVIAICPTNYYFCSAYYRPGCCRIGRDCSLTNCPSATSSSTLVSNGVTVVVPEGSLIGGSSYVTTAVITGVTVAAATTTLRTGSCQAGWLSCGQDVGGGCCPPNFACGTMCSATAAGYTGVVSKVEPSSGRTLLDVKQGLWVMCLAACASTLIVIGS</sequence>
<reference evidence="3 4" key="1">
    <citation type="submission" date="2015-01" db="EMBL/GenBank/DDBJ databases">
        <title>The Genome Sequence of Ochroconis gallopava CBS43764.</title>
        <authorList>
            <consortium name="The Broad Institute Genomics Platform"/>
            <person name="Cuomo C."/>
            <person name="de Hoog S."/>
            <person name="Gorbushina A."/>
            <person name="Stielow B."/>
            <person name="Teixiera M."/>
            <person name="Abouelleil A."/>
            <person name="Chapman S.B."/>
            <person name="Priest M."/>
            <person name="Young S.K."/>
            <person name="Wortman J."/>
            <person name="Nusbaum C."/>
            <person name="Birren B."/>
        </authorList>
    </citation>
    <scope>NUCLEOTIDE SEQUENCE [LARGE SCALE GENOMIC DNA]</scope>
    <source>
        <strain evidence="3 4">CBS 43764</strain>
    </source>
</reference>
<dbReference type="EMBL" id="KN847538">
    <property type="protein sequence ID" value="KIW05229.1"/>
    <property type="molecule type" value="Genomic_DNA"/>
</dbReference>
<accession>A0A0D2B1K9</accession>
<dbReference type="PANTHER" id="PTHR39599">
    <property type="entry name" value="GPI-ANCHORED PROTEIN (EUROFUNG)-RELATED-RELATED"/>
    <property type="match status" value="1"/>
</dbReference>
<evidence type="ECO:0000313" key="3">
    <source>
        <dbReference type="EMBL" id="KIW05229.1"/>
    </source>
</evidence>